<evidence type="ECO:0000313" key="1">
    <source>
        <dbReference type="EMBL" id="GMH16523.1"/>
    </source>
</evidence>
<comment type="caution">
    <text evidence="1">The sequence shown here is derived from an EMBL/GenBank/DDBJ whole genome shotgun (WGS) entry which is preliminary data.</text>
</comment>
<name>A0AAD3SS41_NEPGR</name>
<accession>A0AAD3SS41</accession>
<proteinExistence type="predicted"/>
<protein>
    <submittedName>
        <fullName evidence="1">Uncharacterized protein</fullName>
    </submittedName>
</protein>
<evidence type="ECO:0000313" key="2">
    <source>
        <dbReference type="Proteomes" id="UP001279734"/>
    </source>
</evidence>
<keyword evidence="2" id="KW-1185">Reference proteome</keyword>
<sequence>MIVESSVFTAALQFRGLLCTSFVKFRHPESRRQSLLLIQQLIREYMIDPKEGWNQCVYGQAMASADPDGLAIGQTTLYGLFCGMKNSCPHFENPSLDV</sequence>
<dbReference type="AlphaFoldDB" id="A0AAD3SS41"/>
<reference evidence="1" key="1">
    <citation type="submission" date="2023-05" db="EMBL/GenBank/DDBJ databases">
        <title>Nepenthes gracilis genome sequencing.</title>
        <authorList>
            <person name="Fukushima K."/>
        </authorList>
    </citation>
    <scope>NUCLEOTIDE SEQUENCE</scope>
    <source>
        <strain evidence="1">SING2019-196</strain>
    </source>
</reference>
<organism evidence="1 2">
    <name type="scientific">Nepenthes gracilis</name>
    <name type="common">Slender pitcher plant</name>
    <dbReference type="NCBI Taxonomy" id="150966"/>
    <lineage>
        <taxon>Eukaryota</taxon>
        <taxon>Viridiplantae</taxon>
        <taxon>Streptophyta</taxon>
        <taxon>Embryophyta</taxon>
        <taxon>Tracheophyta</taxon>
        <taxon>Spermatophyta</taxon>
        <taxon>Magnoliopsida</taxon>
        <taxon>eudicotyledons</taxon>
        <taxon>Gunneridae</taxon>
        <taxon>Pentapetalae</taxon>
        <taxon>Caryophyllales</taxon>
        <taxon>Nepenthaceae</taxon>
        <taxon>Nepenthes</taxon>
    </lineage>
</organism>
<dbReference type="Proteomes" id="UP001279734">
    <property type="component" value="Unassembled WGS sequence"/>
</dbReference>
<dbReference type="EMBL" id="BSYO01000016">
    <property type="protein sequence ID" value="GMH16523.1"/>
    <property type="molecule type" value="Genomic_DNA"/>
</dbReference>
<gene>
    <name evidence="1" type="ORF">Nepgr_018364</name>
</gene>